<feature type="transmembrane region" description="Helical" evidence="12">
    <location>
        <begin position="382"/>
        <end position="401"/>
    </location>
</feature>
<evidence type="ECO:0000256" key="1">
    <source>
        <dbReference type="ARBA" id="ARBA00004651"/>
    </source>
</evidence>
<reference evidence="14" key="1">
    <citation type="submission" date="2020-11" db="EMBL/GenBank/DDBJ databases">
        <authorList>
            <person name="Tran Van P."/>
        </authorList>
    </citation>
    <scope>NUCLEOTIDE SEQUENCE</scope>
</reference>
<feature type="transmembrane region" description="Helical" evidence="12">
    <location>
        <begin position="95"/>
        <end position="119"/>
    </location>
</feature>
<evidence type="ECO:0000313" key="15">
    <source>
        <dbReference type="Proteomes" id="UP000728032"/>
    </source>
</evidence>
<dbReference type="GO" id="GO:0005886">
    <property type="term" value="C:plasma membrane"/>
    <property type="evidence" value="ECO:0007669"/>
    <property type="project" value="UniProtKB-SubCell"/>
</dbReference>
<name>A0A7R9QCN7_9ACAR</name>
<keyword evidence="9 10" id="KW-0807">Transducer</keyword>
<dbReference type="OrthoDB" id="9445642at2759"/>
<evidence type="ECO:0000313" key="14">
    <source>
        <dbReference type="EMBL" id="CAD7640725.1"/>
    </source>
</evidence>
<evidence type="ECO:0000256" key="2">
    <source>
        <dbReference type="ARBA" id="ARBA00010663"/>
    </source>
</evidence>
<feature type="transmembrane region" description="Helical" evidence="12">
    <location>
        <begin position="183"/>
        <end position="205"/>
    </location>
</feature>
<feature type="domain" description="G-protein coupled receptors family 1 profile" evidence="13">
    <location>
        <begin position="41"/>
        <end position="398"/>
    </location>
</feature>
<keyword evidence="4 10" id="KW-0812">Transmembrane</keyword>
<dbReference type="PANTHER" id="PTHR24248:SF192">
    <property type="entry name" value="G-PROTEIN COUPLED RECEPTORS FAMILY 1 PROFILE DOMAIN-CONTAINING PROTEIN"/>
    <property type="match status" value="1"/>
</dbReference>
<dbReference type="AlphaFoldDB" id="A0A7R9QCN7"/>
<dbReference type="PANTHER" id="PTHR24248">
    <property type="entry name" value="ADRENERGIC RECEPTOR-RELATED G-PROTEIN COUPLED RECEPTOR"/>
    <property type="match status" value="1"/>
</dbReference>
<organism evidence="14">
    <name type="scientific">Oppiella nova</name>
    <dbReference type="NCBI Taxonomy" id="334625"/>
    <lineage>
        <taxon>Eukaryota</taxon>
        <taxon>Metazoa</taxon>
        <taxon>Ecdysozoa</taxon>
        <taxon>Arthropoda</taxon>
        <taxon>Chelicerata</taxon>
        <taxon>Arachnida</taxon>
        <taxon>Acari</taxon>
        <taxon>Acariformes</taxon>
        <taxon>Sarcoptiformes</taxon>
        <taxon>Oribatida</taxon>
        <taxon>Brachypylina</taxon>
        <taxon>Oppioidea</taxon>
        <taxon>Oppiidae</taxon>
        <taxon>Oppiella</taxon>
    </lineage>
</organism>
<keyword evidence="7 12" id="KW-0472">Membrane</keyword>
<feature type="transmembrane region" description="Helical" evidence="12">
    <location>
        <begin position="25"/>
        <end position="50"/>
    </location>
</feature>
<dbReference type="SMART" id="SM01381">
    <property type="entry name" value="7TM_GPCR_Srsx"/>
    <property type="match status" value="1"/>
</dbReference>
<accession>A0A7R9QCN7</accession>
<feature type="transmembrane region" description="Helical" evidence="12">
    <location>
        <begin position="62"/>
        <end position="83"/>
    </location>
</feature>
<evidence type="ECO:0000256" key="4">
    <source>
        <dbReference type="ARBA" id="ARBA00022692"/>
    </source>
</evidence>
<dbReference type="GO" id="GO:0043410">
    <property type="term" value="P:positive regulation of MAPK cascade"/>
    <property type="evidence" value="ECO:0007669"/>
    <property type="project" value="TreeGrafter"/>
</dbReference>
<dbReference type="SUPFAM" id="SSF81321">
    <property type="entry name" value="Family A G protein-coupled receptor-like"/>
    <property type="match status" value="2"/>
</dbReference>
<feature type="transmembrane region" description="Helical" evidence="12">
    <location>
        <begin position="225"/>
        <end position="247"/>
    </location>
</feature>
<keyword evidence="15" id="KW-1185">Reference proteome</keyword>
<feature type="region of interest" description="Disordered" evidence="11">
    <location>
        <begin position="455"/>
        <end position="474"/>
    </location>
</feature>
<sequence>MNDSFLTESPLMRNETIENMTEDPLLYTLVEGIVAIGAFIGNLLVVIVFIQDKRLRKVTNFYIISLAIADLLVGLIGIPSAILTRIGIPQDSFNVCLGMLSLLVVLCTISILNLLAVSLDRYWAILHPLDYHRRISETTAMFIIISCWIVGAVIGFLPILWNNGLDMYKSLDNKCLFIPVMDYNFLVFLYFSTIVLPALMMAFFYGRIYLVVMKQLSYKKSEKDFLYFSTIVLPALMMAFFYGRIYLVVMKQLSYKKVLQVSSGHYSQRSGPSSRQCSDRRKNRFETSSLDSSINSPTDIAGVSPVLPKSRSLATLKSLNHNCSQCVVKPIKLSYSKREVKKAQKLFIIVVFFMFCWIPLYTLNTIHAFCEECQVSKNVVDLMIILSHLNSVGSPFLYAFHMKDFREALRRLLCECAIRQRHFRDLRRQELFSISLNPNHRRVPNNTLEMCENTPEMTPQLSPNQSLNKISTFN</sequence>
<dbReference type="PRINTS" id="PR00237">
    <property type="entry name" value="GPCRRHODOPSN"/>
</dbReference>
<dbReference type="InterPro" id="IPR000276">
    <property type="entry name" value="GPCR_Rhodpsn"/>
</dbReference>
<evidence type="ECO:0000256" key="12">
    <source>
        <dbReference type="SAM" id="Phobius"/>
    </source>
</evidence>
<dbReference type="PROSITE" id="PS50262">
    <property type="entry name" value="G_PROTEIN_RECEP_F1_2"/>
    <property type="match status" value="1"/>
</dbReference>
<dbReference type="Gene3D" id="1.20.1070.10">
    <property type="entry name" value="Rhodopsin 7-helix transmembrane proteins"/>
    <property type="match status" value="2"/>
</dbReference>
<feature type="transmembrane region" description="Helical" evidence="12">
    <location>
        <begin position="346"/>
        <end position="362"/>
    </location>
</feature>
<evidence type="ECO:0000256" key="6">
    <source>
        <dbReference type="ARBA" id="ARBA00023040"/>
    </source>
</evidence>
<dbReference type="Pfam" id="PF00001">
    <property type="entry name" value="7tm_1"/>
    <property type="match status" value="2"/>
</dbReference>
<dbReference type="InterPro" id="IPR017452">
    <property type="entry name" value="GPCR_Rhodpsn_7TM"/>
</dbReference>
<keyword evidence="8 10" id="KW-0675">Receptor</keyword>
<evidence type="ECO:0000256" key="8">
    <source>
        <dbReference type="ARBA" id="ARBA00023170"/>
    </source>
</evidence>
<dbReference type="EMBL" id="OC915503">
    <property type="protein sequence ID" value="CAD7640725.1"/>
    <property type="molecule type" value="Genomic_DNA"/>
</dbReference>
<evidence type="ECO:0000256" key="11">
    <source>
        <dbReference type="SAM" id="MobiDB-lite"/>
    </source>
</evidence>
<feature type="transmembrane region" description="Helical" evidence="12">
    <location>
        <begin position="139"/>
        <end position="162"/>
    </location>
</feature>
<evidence type="ECO:0000256" key="3">
    <source>
        <dbReference type="ARBA" id="ARBA00022475"/>
    </source>
</evidence>
<comment type="subcellular location">
    <subcellularLocation>
        <location evidence="1">Cell membrane</location>
        <topology evidence="1">Multi-pass membrane protein</topology>
    </subcellularLocation>
</comment>
<comment type="similarity">
    <text evidence="2 10">Belongs to the G-protein coupled receptor 1 family.</text>
</comment>
<protein>
    <recommendedName>
        <fullName evidence="13">G-protein coupled receptors family 1 profile domain-containing protein</fullName>
    </recommendedName>
</protein>
<dbReference type="GO" id="GO:0004993">
    <property type="term" value="F:G protein-coupled serotonin receptor activity"/>
    <property type="evidence" value="ECO:0007669"/>
    <property type="project" value="UniProtKB-ARBA"/>
</dbReference>
<proteinExistence type="inferred from homology"/>
<keyword evidence="5 12" id="KW-1133">Transmembrane helix</keyword>
<keyword evidence="6 10" id="KW-0297">G-protein coupled receptor</keyword>
<evidence type="ECO:0000256" key="10">
    <source>
        <dbReference type="RuleBase" id="RU000688"/>
    </source>
</evidence>
<evidence type="ECO:0000256" key="5">
    <source>
        <dbReference type="ARBA" id="ARBA00022989"/>
    </source>
</evidence>
<dbReference type="EMBL" id="CAJPVJ010000678">
    <property type="protein sequence ID" value="CAG2163129.1"/>
    <property type="molecule type" value="Genomic_DNA"/>
</dbReference>
<evidence type="ECO:0000256" key="7">
    <source>
        <dbReference type="ARBA" id="ARBA00023136"/>
    </source>
</evidence>
<gene>
    <name evidence="14" type="ORF">ONB1V03_LOCUS2713</name>
</gene>
<dbReference type="PROSITE" id="PS00237">
    <property type="entry name" value="G_PROTEIN_RECEP_F1_1"/>
    <property type="match status" value="1"/>
</dbReference>
<dbReference type="Proteomes" id="UP000728032">
    <property type="component" value="Unassembled WGS sequence"/>
</dbReference>
<evidence type="ECO:0000256" key="9">
    <source>
        <dbReference type="ARBA" id="ARBA00023224"/>
    </source>
</evidence>
<evidence type="ECO:0000259" key="13">
    <source>
        <dbReference type="PROSITE" id="PS50262"/>
    </source>
</evidence>
<keyword evidence="3" id="KW-1003">Cell membrane</keyword>
<dbReference type="GO" id="GO:0071880">
    <property type="term" value="P:adenylate cyclase-activating adrenergic receptor signaling pathway"/>
    <property type="evidence" value="ECO:0007669"/>
    <property type="project" value="TreeGrafter"/>
</dbReference>